<dbReference type="SUPFAM" id="SSF53187">
    <property type="entry name" value="Zn-dependent exopeptidases"/>
    <property type="match status" value="1"/>
</dbReference>
<dbReference type="EMBL" id="CYSE01000001">
    <property type="protein sequence ID" value="CUH75028.1"/>
    <property type="molecule type" value="Genomic_DNA"/>
</dbReference>
<dbReference type="PANTHER" id="PTHR43808:SF32">
    <property type="entry name" value="ARGE_DAPE-RELATED DEACYLASE"/>
    <property type="match status" value="1"/>
</dbReference>
<comment type="similarity">
    <text evidence="3">Belongs to the peptidase M20A family.</text>
</comment>
<dbReference type="AlphaFoldDB" id="A0A0P1G028"/>
<keyword evidence="5 9" id="KW-0378">Hydrolase</keyword>
<dbReference type="InterPro" id="IPR002933">
    <property type="entry name" value="Peptidase_M20"/>
</dbReference>
<name>A0A0P1G028_9RHOB</name>
<protein>
    <submittedName>
        <fullName evidence="9">Putative succinyl-diaminopimelate desuccinylase</fullName>
        <ecNumber evidence="9">3.5.1.18</ecNumber>
    </submittedName>
</protein>
<sequence length="424" mass="46616">MSDALFTRINAKRDDLIALTQDLIRIPTLNPPGENYREICEYLDARLSAKGFETQLVRAHGAPGDSDRYPRWNIVARREGPRAGDCVHFNSHTDVVEVGAGWTRDPFGAELDGDRIYGRGTCDMKGGLAASIIAAEAFLEEYPDFAGAIEISGTADEESGGYGGVAYLAERGFFDPARVQHVIIPEPLGKDRICLGHRGAWWAEIETKGEIAHGSMPFLGDCAIRHMGAVIDAFEDRLYPAMAARHTEMPVVPVEARQSTLNINSIHGGEEEAPEDYSGLPAPCVPDSCRMIIDRRYLVEERYDEVRGEVVAILEDLKANRPRFDYAIRDINRINPSMTDKGAPVVTTVHAAIRDVLGAEAAYIASPGSYDQKHIDRIGTLKNCIAYGPGVLELAHKPDEWIGVTDMLDSARVMGRTLERLLLG</sequence>
<dbReference type="SUPFAM" id="SSF55031">
    <property type="entry name" value="Bacterial exopeptidase dimerisation domain"/>
    <property type="match status" value="1"/>
</dbReference>
<evidence type="ECO:0000256" key="7">
    <source>
        <dbReference type="ARBA" id="ARBA00023285"/>
    </source>
</evidence>
<evidence type="ECO:0000256" key="5">
    <source>
        <dbReference type="ARBA" id="ARBA00022801"/>
    </source>
</evidence>
<feature type="domain" description="Peptidase M20 dimerisation" evidence="8">
    <location>
        <begin position="196"/>
        <end position="320"/>
    </location>
</feature>
<organism evidence="9 10">
    <name type="scientific">Tropicibacter naphthalenivorans</name>
    <dbReference type="NCBI Taxonomy" id="441103"/>
    <lineage>
        <taxon>Bacteria</taxon>
        <taxon>Pseudomonadati</taxon>
        <taxon>Pseudomonadota</taxon>
        <taxon>Alphaproteobacteria</taxon>
        <taxon>Rhodobacterales</taxon>
        <taxon>Roseobacteraceae</taxon>
        <taxon>Tropicibacter</taxon>
    </lineage>
</organism>
<evidence type="ECO:0000256" key="4">
    <source>
        <dbReference type="ARBA" id="ARBA00022723"/>
    </source>
</evidence>
<evidence type="ECO:0000256" key="6">
    <source>
        <dbReference type="ARBA" id="ARBA00022833"/>
    </source>
</evidence>
<evidence type="ECO:0000313" key="10">
    <source>
        <dbReference type="Proteomes" id="UP000054935"/>
    </source>
</evidence>
<dbReference type="InterPro" id="IPR011650">
    <property type="entry name" value="Peptidase_M20_dimer"/>
</dbReference>
<dbReference type="InterPro" id="IPR036264">
    <property type="entry name" value="Bact_exopeptidase_dim_dom"/>
</dbReference>
<evidence type="ECO:0000256" key="2">
    <source>
        <dbReference type="ARBA" id="ARBA00001947"/>
    </source>
</evidence>
<keyword evidence="7" id="KW-0170">Cobalt</keyword>
<evidence type="ECO:0000313" key="9">
    <source>
        <dbReference type="EMBL" id="CUH75028.1"/>
    </source>
</evidence>
<dbReference type="EC" id="3.5.1.18" evidence="9"/>
<dbReference type="STRING" id="441103.TRN7648_00216"/>
<comment type="cofactor">
    <cofactor evidence="2">
        <name>Zn(2+)</name>
        <dbReference type="ChEBI" id="CHEBI:29105"/>
    </cofactor>
</comment>
<comment type="cofactor">
    <cofactor evidence="1">
        <name>Co(2+)</name>
        <dbReference type="ChEBI" id="CHEBI:48828"/>
    </cofactor>
</comment>
<dbReference type="GO" id="GO:0046872">
    <property type="term" value="F:metal ion binding"/>
    <property type="evidence" value="ECO:0007669"/>
    <property type="project" value="UniProtKB-KW"/>
</dbReference>
<keyword evidence="6" id="KW-0862">Zinc</keyword>
<evidence type="ECO:0000256" key="3">
    <source>
        <dbReference type="ARBA" id="ARBA00006247"/>
    </source>
</evidence>
<dbReference type="Pfam" id="PF07687">
    <property type="entry name" value="M20_dimer"/>
    <property type="match status" value="1"/>
</dbReference>
<dbReference type="Gene3D" id="3.40.630.10">
    <property type="entry name" value="Zn peptidases"/>
    <property type="match status" value="1"/>
</dbReference>
<dbReference type="RefSeq" id="WP_058245791.1">
    <property type="nucleotide sequence ID" value="NZ_CYSE01000001.1"/>
</dbReference>
<dbReference type="OrthoDB" id="9809784at2"/>
<evidence type="ECO:0000259" key="8">
    <source>
        <dbReference type="Pfam" id="PF07687"/>
    </source>
</evidence>
<dbReference type="InterPro" id="IPR010182">
    <property type="entry name" value="ArgE/DapE"/>
</dbReference>
<dbReference type="InterPro" id="IPR050072">
    <property type="entry name" value="Peptidase_M20A"/>
</dbReference>
<keyword evidence="4" id="KW-0479">Metal-binding</keyword>
<reference evidence="9 10" key="1">
    <citation type="submission" date="2015-09" db="EMBL/GenBank/DDBJ databases">
        <authorList>
            <consortium name="Swine Surveillance"/>
        </authorList>
    </citation>
    <scope>NUCLEOTIDE SEQUENCE [LARGE SCALE GENOMIC DNA]</scope>
    <source>
        <strain evidence="9 10">CECT 7648</strain>
    </source>
</reference>
<dbReference type="NCBIfam" id="TIGR01910">
    <property type="entry name" value="DapE-ArgE"/>
    <property type="match status" value="1"/>
</dbReference>
<dbReference type="PANTHER" id="PTHR43808">
    <property type="entry name" value="ACETYLORNITHINE DEACETYLASE"/>
    <property type="match status" value="1"/>
</dbReference>
<dbReference type="GO" id="GO:0009014">
    <property type="term" value="F:succinyl-diaminopimelate desuccinylase activity"/>
    <property type="evidence" value="ECO:0007669"/>
    <property type="project" value="UniProtKB-EC"/>
</dbReference>
<accession>A0A0P1G028</accession>
<dbReference type="NCBIfam" id="NF009558">
    <property type="entry name" value="PRK13013.1"/>
    <property type="match status" value="1"/>
</dbReference>
<dbReference type="Proteomes" id="UP000054935">
    <property type="component" value="Unassembled WGS sequence"/>
</dbReference>
<evidence type="ECO:0000256" key="1">
    <source>
        <dbReference type="ARBA" id="ARBA00001941"/>
    </source>
</evidence>
<dbReference type="Gene3D" id="3.30.70.360">
    <property type="match status" value="1"/>
</dbReference>
<keyword evidence="10" id="KW-1185">Reference proteome</keyword>
<proteinExistence type="inferred from homology"/>
<dbReference type="Pfam" id="PF01546">
    <property type="entry name" value="Peptidase_M20"/>
    <property type="match status" value="1"/>
</dbReference>
<gene>
    <name evidence="9" type="primary">dapE_2</name>
    <name evidence="9" type="ORF">TRN7648_00216</name>
</gene>